<feature type="transmembrane region" description="Helical" evidence="1">
    <location>
        <begin position="30"/>
        <end position="52"/>
    </location>
</feature>
<dbReference type="Proteomes" id="UP000437709">
    <property type="component" value="Unassembled WGS sequence"/>
</dbReference>
<evidence type="ECO:0000256" key="1">
    <source>
        <dbReference type="SAM" id="Phobius"/>
    </source>
</evidence>
<feature type="transmembrane region" description="Helical" evidence="1">
    <location>
        <begin position="64"/>
        <end position="88"/>
    </location>
</feature>
<protein>
    <recommendedName>
        <fullName evidence="4">MFS transporter</fullName>
    </recommendedName>
</protein>
<dbReference type="PANTHER" id="PTHR23534:SF1">
    <property type="entry name" value="MAJOR FACILITATOR SUPERFAMILY PROTEIN"/>
    <property type="match status" value="1"/>
</dbReference>
<keyword evidence="1" id="KW-0812">Transmembrane</keyword>
<proteinExistence type="predicted"/>
<keyword evidence="1" id="KW-1133">Transmembrane helix</keyword>
<dbReference type="EMBL" id="WHPC01000060">
    <property type="protein sequence ID" value="MPV38033.1"/>
    <property type="molecule type" value="Genomic_DNA"/>
</dbReference>
<dbReference type="PANTHER" id="PTHR23534">
    <property type="entry name" value="MFS PERMEASE"/>
    <property type="match status" value="1"/>
</dbReference>
<accession>A0A6N7ELT6</accession>
<evidence type="ECO:0000313" key="2">
    <source>
        <dbReference type="EMBL" id="MPV38033.1"/>
    </source>
</evidence>
<evidence type="ECO:0000313" key="3">
    <source>
        <dbReference type="Proteomes" id="UP000437709"/>
    </source>
</evidence>
<evidence type="ECO:0008006" key="4">
    <source>
        <dbReference type="Google" id="ProtNLM"/>
    </source>
</evidence>
<dbReference type="SUPFAM" id="SSF103473">
    <property type="entry name" value="MFS general substrate transporter"/>
    <property type="match status" value="1"/>
</dbReference>
<gene>
    <name evidence="2" type="ORF">GB881_13425</name>
</gene>
<dbReference type="Gene3D" id="1.20.1250.20">
    <property type="entry name" value="MFS general substrate transporter like domains"/>
    <property type="match status" value="1"/>
</dbReference>
<dbReference type="RefSeq" id="WP_152196712.1">
    <property type="nucleotide sequence ID" value="NZ_VUKD01000007.1"/>
</dbReference>
<keyword evidence="1" id="KW-0472">Membrane</keyword>
<name>A0A6N7ELT6_9MICO</name>
<dbReference type="InterPro" id="IPR036259">
    <property type="entry name" value="MFS_trans_sf"/>
</dbReference>
<keyword evidence="3" id="KW-1185">Reference proteome</keyword>
<dbReference type="AlphaFoldDB" id="A0A6N7ELT6"/>
<organism evidence="2 3">
    <name type="scientific">Georgenia subflava</name>
    <dbReference type="NCBI Taxonomy" id="1622177"/>
    <lineage>
        <taxon>Bacteria</taxon>
        <taxon>Bacillati</taxon>
        <taxon>Actinomycetota</taxon>
        <taxon>Actinomycetes</taxon>
        <taxon>Micrococcales</taxon>
        <taxon>Bogoriellaceae</taxon>
        <taxon>Georgenia</taxon>
    </lineage>
</organism>
<comment type="caution">
    <text evidence="2">The sequence shown here is derived from an EMBL/GenBank/DDBJ whole genome shotgun (WGS) entry which is preliminary data.</text>
</comment>
<feature type="transmembrane region" description="Helical" evidence="1">
    <location>
        <begin position="130"/>
        <end position="153"/>
    </location>
</feature>
<sequence length="159" mass="16618">MLVLVITQIVGTVGVGVAPATDLAEPHHKARPLALVVWVGTLGSVLGPNLGVPGEILNRAIGLTVYDGAFLIAAIWLALAGPIIFLLLRLDPLLVLGQPAPTSQATPSGAQRGRIRAVHAELRANRRARFAVIAILTAQVVIVSIMTMTPAHLATRAAR</sequence>
<reference evidence="2 3" key="1">
    <citation type="submission" date="2019-10" db="EMBL/GenBank/DDBJ databases">
        <title>Georgenia wutianyii sp. nov. and Georgenia yuyongxinii sp. nov. isolated from plateau pika (Ochotona curzoniae) in the Qinghai-Tibet plateau of China.</title>
        <authorList>
            <person name="Tian Z."/>
        </authorList>
    </citation>
    <scope>NUCLEOTIDE SEQUENCE [LARGE SCALE GENOMIC DNA]</scope>
    <source>
        <strain evidence="2 3">JCM 19765</strain>
    </source>
</reference>
<dbReference type="OrthoDB" id="9776171at2"/>